<dbReference type="Proteomes" id="UP001348265">
    <property type="component" value="Unassembled WGS sequence"/>
</dbReference>
<sequence>MTVLGGAALRVPALDVFALSAATLGVVVLRMTGLSVADLGMAGLRTAVLSMPPRCAAFSYQVLLHPAFLRPAFLRPAFLRPAFRRSSYLRAVFRVLCRVLAAVLAVMLAPTVHRSLTVSRVIFGGLLRRSEPSPIATAAARRAVIGCRGGRSVHGLPRLERLSIVFALPQSGMCPQFPRTASEYLIDQS</sequence>
<evidence type="ECO:0000313" key="2">
    <source>
        <dbReference type="EMBL" id="MEF3114387.1"/>
    </source>
</evidence>
<keyword evidence="1" id="KW-0812">Transmembrane</keyword>
<gene>
    <name evidence="2" type="ORF">RB636_14510</name>
</gene>
<feature type="transmembrane region" description="Helical" evidence="1">
    <location>
        <begin position="12"/>
        <end position="37"/>
    </location>
</feature>
<feature type="transmembrane region" description="Helical" evidence="1">
    <location>
        <begin position="57"/>
        <end position="79"/>
    </location>
</feature>
<keyword evidence="3" id="KW-1185">Reference proteome</keyword>
<dbReference type="RefSeq" id="WP_331787040.1">
    <property type="nucleotide sequence ID" value="NZ_JAVFKM010000006.1"/>
</dbReference>
<feature type="transmembrane region" description="Helical" evidence="1">
    <location>
        <begin position="91"/>
        <end position="112"/>
    </location>
</feature>
<evidence type="ECO:0000256" key="1">
    <source>
        <dbReference type="SAM" id="Phobius"/>
    </source>
</evidence>
<dbReference type="EMBL" id="JAVFKM010000006">
    <property type="protein sequence ID" value="MEF3114387.1"/>
    <property type="molecule type" value="Genomic_DNA"/>
</dbReference>
<protein>
    <recommendedName>
        <fullName evidence="4">Secreted protein</fullName>
    </recommendedName>
</protein>
<name>A0ABU7WS93_9ACTN</name>
<keyword evidence="1" id="KW-1133">Transmembrane helix</keyword>
<accession>A0ABU7WS93</accession>
<organism evidence="2 3">
    <name type="scientific">Streptomyces chrestomyceticus</name>
    <dbReference type="NCBI Taxonomy" id="68185"/>
    <lineage>
        <taxon>Bacteria</taxon>
        <taxon>Bacillati</taxon>
        <taxon>Actinomycetota</taxon>
        <taxon>Actinomycetes</taxon>
        <taxon>Kitasatosporales</taxon>
        <taxon>Streptomycetaceae</taxon>
        <taxon>Streptomyces</taxon>
    </lineage>
</organism>
<evidence type="ECO:0008006" key="4">
    <source>
        <dbReference type="Google" id="ProtNLM"/>
    </source>
</evidence>
<comment type="caution">
    <text evidence="2">The sequence shown here is derived from an EMBL/GenBank/DDBJ whole genome shotgun (WGS) entry which is preliminary data.</text>
</comment>
<proteinExistence type="predicted"/>
<evidence type="ECO:0000313" key="3">
    <source>
        <dbReference type="Proteomes" id="UP001348265"/>
    </source>
</evidence>
<reference evidence="2 3" key="1">
    <citation type="submission" date="2023-08" db="EMBL/GenBank/DDBJ databases">
        <authorList>
            <person name="Sharma P."/>
            <person name="Verma V."/>
            <person name="Mohan M.K."/>
            <person name="Dubey A.K."/>
        </authorList>
    </citation>
    <scope>NUCLEOTIDE SEQUENCE [LARGE SCALE GENOMIC DNA]</scope>
    <source>
        <strain evidence="2 3">ADP4</strain>
    </source>
</reference>
<keyword evidence="1" id="KW-0472">Membrane</keyword>